<proteinExistence type="predicted"/>
<evidence type="ECO:0000313" key="5">
    <source>
        <dbReference type="Proteomes" id="UP000185161"/>
    </source>
</evidence>
<gene>
    <name evidence="3" type="ORF">BRX40_12360</name>
    <name evidence="4" type="ORF">CA257_07140</name>
</gene>
<organism evidence="3 5">
    <name type="scientific">Sphingomonas koreensis</name>
    <dbReference type="NCBI Taxonomy" id="93064"/>
    <lineage>
        <taxon>Bacteria</taxon>
        <taxon>Pseudomonadati</taxon>
        <taxon>Pseudomonadota</taxon>
        <taxon>Alphaproteobacteria</taxon>
        <taxon>Sphingomonadales</taxon>
        <taxon>Sphingomonadaceae</taxon>
        <taxon>Sphingomonas</taxon>
    </lineage>
</organism>
<reference evidence="5" key="2">
    <citation type="submission" date="2016-12" db="EMBL/GenBank/DDBJ databases">
        <title>Whole genome sequencing of Sphingomonas sp. ABOJV.</title>
        <authorList>
            <person name="Conlan S."/>
            <person name="Thomas P.J."/>
            <person name="Mullikin J."/>
            <person name="Palmore T.N."/>
            <person name="Frank K.M."/>
            <person name="Segre J.A."/>
        </authorList>
    </citation>
    <scope>NUCLEOTIDE SEQUENCE [LARGE SCALE GENOMIC DNA]</scope>
    <source>
        <strain evidence="5">ABOJV</strain>
    </source>
</reference>
<dbReference type="EMBL" id="QQWO01000005">
    <property type="protein sequence ID" value="RSV04691.1"/>
    <property type="molecule type" value="Genomic_DNA"/>
</dbReference>
<dbReference type="GeneID" id="44133360"/>
<evidence type="ECO:0000313" key="6">
    <source>
        <dbReference type="Proteomes" id="UP000286681"/>
    </source>
</evidence>
<dbReference type="Proteomes" id="UP000185161">
    <property type="component" value="Chromosome"/>
</dbReference>
<keyword evidence="5" id="KW-1185">Reference proteome</keyword>
<keyword evidence="2" id="KW-0732">Signal</keyword>
<dbReference type="RefSeq" id="WP_075151787.1">
    <property type="nucleotide sequence ID" value="NZ_CP018820.1"/>
</dbReference>
<feature type="signal peptide" evidence="2">
    <location>
        <begin position="1"/>
        <end position="21"/>
    </location>
</feature>
<dbReference type="AlphaFoldDB" id="A0A1L6JB06"/>
<evidence type="ECO:0000313" key="3">
    <source>
        <dbReference type="EMBL" id="APR53115.1"/>
    </source>
</evidence>
<reference evidence="3" key="1">
    <citation type="submission" date="2016-12" db="EMBL/GenBank/DDBJ databases">
        <title>Whole genome sequencing of Sphingomonas koreensis.</title>
        <authorList>
            <person name="Conlan S."/>
            <person name="Thomas P.J."/>
            <person name="Mullikin J."/>
            <person name="Palmore T.N."/>
            <person name="Frank K.M."/>
            <person name="Segre J.A."/>
        </authorList>
    </citation>
    <scope>NUCLEOTIDE SEQUENCE</scope>
    <source>
        <strain evidence="3">ABOJV</strain>
    </source>
</reference>
<dbReference type="Proteomes" id="UP000286681">
    <property type="component" value="Unassembled WGS sequence"/>
</dbReference>
<dbReference type="STRING" id="93064.BRX40_12360"/>
<accession>A0A1L6JB06</accession>
<reference evidence="4 6" key="3">
    <citation type="submission" date="2018-07" db="EMBL/GenBank/DDBJ databases">
        <title>Genomic and Epidemiologic Investigation of an Indolent Hospital Outbreak.</title>
        <authorList>
            <person name="Johnson R.C."/>
            <person name="Deming C."/>
            <person name="Conlan S."/>
            <person name="Zellmer C.J."/>
            <person name="Michelin A.V."/>
            <person name="Lee-Lin S."/>
            <person name="Thomas P.J."/>
            <person name="Park M."/>
            <person name="Weingarten R.A."/>
            <person name="Less J."/>
            <person name="Dekker J.P."/>
            <person name="Frank K.M."/>
            <person name="Musser K.A."/>
            <person name="Mcquiston J.R."/>
            <person name="Henderson D.K."/>
            <person name="Lau A.F."/>
            <person name="Palmore T.N."/>
            <person name="Segre J.A."/>
        </authorList>
    </citation>
    <scope>NUCLEOTIDE SEQUENCE [LARGE SCALE GENOMIC DNA]</scope>
    <source>
        <strain evidence="4 6">SK-NIH.Env10_0317</strain>
    </source>
</reference>
<feature type="region of interest" description="Disordered" evidence="1">
    <location>
        <begin position="48"/>
        <end position="95"/>
    </location>
</feature>
<evidence type="ECO:0000313" key="4">
    <source>
        <dbReference type="EMBL" id="RSV04691.1"/>
    </source>
</evidence>
<protein>
    <submittedName>
        <fullName evidence="3">Uncharacterized protein</fullName>
    </submittedName>
</protein>
<evidence type="ECO:0000256" key="2">
    <source>
        <dbReference type="SAM" id="SignalP"/>
    </source>
</evidence>
<dbReference type="OrthoDB" id="9984601at2"/>
<dbReference type="EMBL" id="CP018820">
    <property type="protein sequence ID" value="APR53115.1"/>
    <property type="molecule type" value="Genomic_DNA"/>
</dbReference>
<evidence type="ECO:0000256" key="1">
    <source>
        <dbReference type="SAM" id="MobiDB-lite"/>
    </source>
</evidence>
<sequence length="95" mass="9706">MRKFILLAGTALTLSAAPASACDLELMGGPQRFNAFAAYASHGSPAVTIEVAQPQADSPNASEPEPEAASRQTEVPAESESSDAPSGPASYMTLP</sequence>
<name>A0A1L6JB06_9SPHN</name>
<feature type="chain" id="PRO_5041864564" evidence="2">
    <location>
        <begin position="22"/>
        <end position="95"/>
    </location>
</feature>
<dbReference type="KEGG" id="skr:BRX40_12360"/>